<evidence type="ECO:0000256" key="2">
    <source>
        <dbReference type="ARBA" id="ARBA00009984"/>
    </source>
</evidence>
<dbReference type="Pfam" id="PF08334">
    <property type="entry name" value="T2SSG"/>
    <property type="match status" value="1"/>
</dbReference>
<dbReference type="PANTHER" id="PTHR30093">
    <property type="entry name" value="GENERAL SECRETION PATHWAY PROTEIN G"/>
    <property type="match status" value="1"/>
</dbReference>
<dbReference type="Pfam" id="PF07963">
    <property type="entry name" value="N_methyl"/>
    <property type="match status" value="1"/>
</dbReference>
<evidence type="ECO:0000256" key="4">
    <source>
        <dbReference type="ARBA" id="ARBA00022475"/>
    </source>
</evidence>
<dbReference type="Proteomes" id="UP001375743">
    <property type="component" value="Unassembled WGS sequence"/>
</dbReference>
<keyword evidence="5" id="KW-0488">Methylation</keyword>
<dbReference type="InterPro" id="IPR013545">
    <property type="entry name" value="T2SS_protein-GspG_C"/>
</dbReference>
<dbReference type="EMBL" id="JBBLZC010000007">
    <property type="protein sequence ID" value="MEK0083353.1"/>
    <property type="molecule type" value="Genomic_DNA"/>
</dbReference>
<keyword evidence="9 10" id="KW-0472">Membrane</keyword>
<name>A0ABU8XQ99_9PROT</name>
<dbReference type="RefSeq" id="WP_418159196.1">
    <property type="nucleotide sequence ID" value="NZ_JBBLZC010000007.1"/>
</dbReference>
<evidence type="ECO:0000256" key="8">
    <source>
        <dbReference type="ARBA" id="ARBA00022989"/>
    </source>
</evidence>
<evidence type="ECO:0000256" key="10">
    <source>
        <dbReference type="SAM" id="Phobius"/>
    </source>
</evidence>
<dbReference type="NCBIfam" id="TIGR01710">
    <property type="entry name" value="typeII_sec_gspG"/>
    <property type="match status" value="1"/>
</dbReference>
<evidence type="ECO:0000259" key="11">
    <source>
        <dbReference type="Pfam" id="PF08334"/>
    </source>
</evidence>
<dbReference type="InterPro" id="IPR012902">
    <property type="entry name" value="N_methyl_site"/>
</dbReference>
<protein>
    <recommendedName>
        <fullName evidence="3">Type II secretion system core protein G</fullName>
    </recommendedName>
</protein>
<keyword evidence="8 10" id="KW-1133">Transmembrane helix</keyword>
<evidence type="ECO:0000313" key="12">
    <source>
        <dbReference type="EMBL" id="MEK0083353.1"/>
    </source>
</evidence>
<dbReference type="PROSITE" id="PS00409">
    <property type="entry name" value="PROKAR_NTER_METHYL"/>
    <property type="match status" value="1"/>
</dbReference>
<keyword evidence="7 10" id="KW-0812">Transmembrane</keyword>
<keyword evidence="6" id="KW-0997">Cell inner membrane</keyword>
<dbReference type="NCBIfam" id="TIGR02532">
    <property type="entry name" value="IV_pilin_GFxxxE"/>
    <property type="match status" value="1"/>
</dbReference>
<keyword evidence="4" id="KW-1003">Cell membrane</keyword>
<dbReference type="PANTHER" id="PTHR30093:SF45">
    <property type="entry name" value="TYPE II SECRETION SYSTEM CORE PROTEIN G"/>
    <property type="match status" value="1"/>
</dbReference>
<evidence type="ECO:0000256" key="5">
    <source>
        <dbReference type="ARBA" id="ARBA00022481"/>
    </source>
</evidence>
<reference evidence="12 13" key="1">
    <citation type="submission" date="2024-01" db="EMBL/GenBank/DDBJ databases">
        <title>Multi-omics insights into the function and evolution of sodium benzoate biodegradation pathways in Benzoatithermus flavus gen. nov., sp. nov. from hot spring.</title>
        <authorList>
            <person name="Hu C.-J."/>
            <person name="Li W.-J."/>
        </authorList>
    </citation>
    <scope>NUCLEOTIDE SEQUENCE [LARGE SCALE GENOMIC DNA]</scope>
    <source>
        <strain evidence="12 13">SYSU G07066</strain>
    </source>
</reference>
<comment type="caution">
    <text evidence="12">The sequence shown here is derived from an EMBL/GenBank/DDBJ whole genome shotgun (WGS) entry which is preliminary data.</text>
</comment>
<comment type="subcellular location">
    <subcellularLocation>
        <location evidence="1">Cell inner membrane</location>
        <topology evidence="1">Single-pass membrane protein</topology>
    </subcellularLocation>
</comment>
<dbReference type="InterPro" id="IPR010054">
    <property type="entry name" value="Type2_sec_GspG"/>
</dbReference>
<evidence type="ECO:0000256" key="7">
    <source>
        <dbReference type="ARBA" id="ARBA00022692"/>
    </source>
</evidence>
<dbReference type="InterPro" id="IPR000983">
    <property type="entry name" value="Bac_GSPG_pilin"/>
</dbReference>
<feature type="transmembrane region" description="Helical" evidence="10">
    <location>
        <begin position="21"/>
        <end position="43"/>
    </location>
</feature>
<dbReference type="Gene3D" id="3.30.700.10">
    <property type="entry name" value="Glycoprotein, Type 4 Pilin"/>
    <property type="match status" value="1"/>
</dbReference>
<feature type="domain" description="Type II secretion system protein GspG C-terminal" evidence="11">
    <location>
        <begin position="41"/>
        <end position="148"/>
    </location>
</feature>
<accession>A0ABU8XQ99</accession>
<dbReference type="SUPFAM" id="SSF54523">
    <property type="entry name" value="Pili subunits"/>
    <property type="match status" value="1"/>
</dbReference>
<keyword evidence="13" id="KW-1185">Reference proteome</keyword>
<gene>
    <name evidence="12" type="primary">gspG</name>
    <name evidence="12" type="ORF">U1T56_09315</name>
</gene>
<proteinExistence type="inferred from homology"/>
<evidence type="ECO:0000256" key="6">
    <source>
        <dbReference type="ARBA" id="ARBA00022519"/>
    </source>
</evidence>
<evidence type="ECO:0000256" key="3">
    <source>
        <dbReference type="ARBA" id="ARBA00020042"/>
    </source>
</evidence>
<evidence type="ECO:0000256" key="9">
    <source>
        <dbReference type="ARBA" id="ARBA00023136"/>
    </source>
</evidence>
<dbReference type="PRINTS" id="PR00813">
    <property type="entry name" value="BCTERIALGSPG"/>
</dbReference>
<dbReference type="InterPro" id="IPR045584">
    <property type="entry name" value="Pilin-like"/>
</dbReference>
<organism evidence="12 13">
    <name type="scientific">Benzoatithermus flavus</name>
    <dbReference type="NCBI Taxonomy" id="3108223"/>
    <lineage>
        <taxon>Bacteria</taxon>
        <taxon>Pseudomonadati</taxon>
        <taxon>Pseudomonadota</taxon>
        <taxon>Alphaproteobacteria</taxon>
        <taxon>Geminicoccales</taxon>
        <taxon>Geminicoccaceae</taxon>
        <taxon>Benzoatithermus</taxon>
    </lineage>
</organism>
<evidence type="ECO:0000256" key="1">
    <source>
        <dbReference type="ARBA" id="ARBA00004377"/>
    </source>
</evidence>
<evidence type="ECO:0000313" key="13">
    <source>
        <dbReference type="Proteomes" id="UP001375743"/>
    </source>
</evidence>
<comment type="similarity">
    <text evidence="2">Belongs to the GSP G family.</text>
</comment>
<sequence>MSNDTKRKPVAGRRREAGFTLIELLVVLVILGLLAALAGPRVIGYLGGAKSDTARLQVENFKSALDLYRLDTGSYPTTQQGLAALVRNPGNVPGWKGPYIDSPQLPTDPWGNAYVYRMPGEHGAYDLYSLGADKAPGGTGEAADVTSWGR</sequence>